<dbReference type="Gene3D" id="3.40.30.10">
    <property type="entry name" value="Glutaredoxin"/>
    <property type="match status" value="1"/>
</dbReference>
<accession>A0ABX0G672</accession>
<dbReference type="SUPFAM" id="SSF52833">
    <property type="entry name" value="Thioredoxin-like"/>
    <property type="match status" value="1"/>
</dbReference>
<feature type="signal peptide" evidence="1">
    <location>
        <begin position="1"/>
        <end position="19"/>
    </location>
</feature>
<dbReference type="InterPro" id="IPR036249">
    <property type="entry name" value="Thioredoxin-like_sf"/>
</dbReference>
<dbReference type="InterPro" id="IPR001853">
    <property type="entry name" value="DSBA-like_thioredoxin_dom"/>
</dbReference>
<evidence type="ECO:0000256" key="1">
    <source>
        <dbReference type="SAM" id="SignalP"/>
    </source>
</evidence>
<reference evidence="3 4" key="1">
    <citation type="journal article" date="2022" name="Microorganisms">
        <title>Genome Sequence and Characterization of a Xanthorhodopsin-Containing, Aerobic Anoxygenic Phototrophic Rhodobacter Species, Isolated from Mesophilic Conditions at Yellowstone National Park.</title>
        <authorList>
            <person name="Kyndt J.A."/>
            <person name="Robertson S."/>
            <person name="Shoffstall I.B."/>
            <person name="Ramaley R.F."/>
            <person name="Meyer T.E."/>
        </authorList>
    </citation>
    <scope>NUCLEOTIDE SEQUENCE [LARGE SCALE GENOMIC DNA]</scope>
    <source>
        <strain evidence="3 4">M37P</strain>
    </source>
</reference>
<organism evidence="3 4">
    <name type="scientific">Rhodobacter calidifons</name>
    <dbReference type="NCBI Taxonomy" id="2715277"/>
    <lineage>
        <taxon>Bacteria</taxon>
        <taxon>Pseudomonadati</taxon>
        <taxon>Pseudomonadota</taxon>
        <taxon>Alphaproteobacteria</taxon>
        <taxon>Rhodobacterales</taxon>
        <taxon>Rhodobacter group</taxon>
        <taxon>Rhodobacter</taxon>
    </lineage>
</organism>
<evidence type="ECO:0000313" key="3">
    <source>
        <dbReference type="EMBL" id="NHB76778.1"/>
    </source>
</evidence>
<dbReference type="PROSITE" id="PS51352">
    <property type="entry name" value="THIOREDOXIN_2"/>
    <property type="match status" value="1"/>
</dbReference>
<evidence type="ECO:0000313" key="4">
    <source>
        <dbReference type="Proteomes" id="UP001515660"/>
    </source>
</evidence>
<proteinExistence type="predicted"/>
<dbReference type="EMBL" id="JAANHS010000005">
    <property type="protein sequence ID" value="NHB76778.1"/>
    <property type="molecule type" value="Genomic_DNA"/>
</dbReference>
<protein>
    <submittedName>
        <fullName evidence="3">DsbA family protein</fullName>
    </submittedName>
</protein>
<feature type="domain" description="Thioredoxin" evidence="2">
    <location>
        <begin position="62"/>
        <end position="249"/>
    </location>
</feature>
<dbReference type="InterPro" id="IPR041205">
    <property type="entry name" value="ScsC_N"/>
</dbReference>
<name>A0ABX0G672_9RHOB</name>
<dbReference type="InterPro" id="IPR013766">
    <property type="entry name" value="Thioredoxin_domain"/>
</dbReference>
<feature type="chain" id="PRO_5045971180" evidence="1">
    <location>
        <begin position="20"/>
        <end position="251"/>
    </location>
</feature>
<keyword evidence="1" id="KW-0732">Signal</keyword>
<dbReference type="Pfam" id="PF18312">
    <property type="entry name" value="ScsC_N"/>
    <property type="match status" value="1"/>
</dbReference>
<dbReference type="CDD" id="cd03023">
    <property type="entry name" value="DsbA_Com1_like"/>
    <property type="match status" value="1"/>
</dbReference>
<gene>
    <name evidence="3" type="ORF">G8O29_08500</name>
</gene>
<dbReference type="Proteomes" id="UP001515660">
    <property type="component" value="Unassembled WGS sequence"/>
</dbReference>
<dbReference type="Pfam" id="PF01323">
    <property type="entry name" value="DSBA"/>
    <property type="match status" value="1"/>
</dbReference>
<dbReference type="RefSeq" id="WP_166402816.1">
    <property type="nucleotide sequence ID" value="NZ_JAANHS010000005.1"/>
</dbReference>
<sequence>MTRLAIGLIVGLASLPALAETPAAPSTMTDAERAAFRAEVRAYLLENPELLIEAMDVLQSRQEAADALRDVQTVASLHDEIFRNANDWVGGNPEGDITLVEFMDYRCGYCRKAYDEVEKLIRTDGNIRFVVKEFPILGEASLMSAQFAIAVRQLHGDAAYAKAHDALIRLRGEPNPETLGRLAGDLGLAAQPILDRMQAPEVMQVIRDNHALADKMQISGTPAFVLKDMVMRGYAPLEVMQDFVADARTDG</sequence>
<comment type="caution">
    <text evidence="3">The sequence shown here is derived from an EMBL/GenBank/DDBJ whole genome shotgun (WGS) entry which is preliminary data.</text>
</comment>
<keyword evidence="4" id="KW-1185">Reference proteome</keyword>
<evidence type="ECO:0000259" key="2">
    <source>
        <dbReference type="PROSITE" id="PS51352"/>
    </source>
</evidence>